<proteinExistence type="predicted"/>
<evidence type="ECO:0000313" key="2">
    <source>
        <dbReference type="EMBL" id="SDW36599.1"/>
    </source>
</evidence>
<name>A0A8X8I9V3_9BACT</name>
<dbReference type="RefSeq" id="WP_092722191.1">
    <property type="nucleotide sequence ID" value="NZ_FNNO01000002.1"/>
</dbReference>
<comment type="caution">
    <text evidence="2">The sequence shown here is derived from an EMBL/GenBank/DDBJ whole genome shotgun (WGS) entry which is preliminary data.</text>
</comment>
<dbReference type="PANTHER" id="PTHR34203">
    <property type="entry name" value="METHYLTRANSFERASE, FKBM FAMILY PROTEIN"/>
    <property type="match status" value="1"/>
</dbReference>
<dbReference type="Gene3D" id="3.40.50.150">
    <property type="entry name" value="Vaccinia Virus protein VP39"/>
    <property type="match status" value="1"/>
</dbReference>
<dbReference type="AlphaFoldDB" id="A0A8X8I9V3"/>
<keyword evidence="2" id="KW-0808">Transferase</keyword>
<dbReference type="InterPro" id="IPR052514">
    <property type="entry name" value="SAM-dependent_MTase"/>
</dbReference>
<evidence type="ECO:0000313" key="3">
    <source>
        <dbReference type="Proteomes" id="UP000198711"/>
    </source>
</evidence>
<keyword evidence="2" id="KW-0489">Methyltransferase</keyword>
<dbReference type="GO" id="GO:0032259">
    <property type="term" value="P:methylation"/>
    <property type="evidence" value="ECO:0007669"/>
    <property type="project" value="UniProtKB-KW"/>
</dbReference>
<dbReference type="NCBIfam" id="TIGR01444">
    <property type="entry name" value="fkbM_fam"/>
    <property type="match status" value="1"/>
</dbReference>
<protein>
    <submittedName>
        <fullName evidence="2">Methyltransferase, FkbM family</fullName>
    </submittedName>
</protein>
<accession>A0A8X8I9V3</accession>
<dbReference type="Proteomes" id="UP000198711">
    <property type="component" value="Unassembled WGS sequence"/>
</dbReference>
<feature type="domain" description="Methyltransferase FkbM" evidence="1">
    <location>
        <begin position="73"/>
        <end position="243"/>
    </location>
</feature>
<gene>
    <name evidence="2" type="ORF">SAMN05444410_102121</name>
</gene>
<sequence>MSIFSYLKASFERKKARRYFQDFGYRVDRFDLEREGVVEYANWLNPLVPPKKLTQQEVDFFRTVIKEGGMAIDIGANTGDLTVAMGIAAGADGLVLGLDPNTQVYAILEANARLNKDKSKIVPLPFAATPEDGEFYFASSEASFSNGGLVDSEGDATHGKFKLKQKVRGVNLEKYLQQHYPEWLPKLSFIKVDTEGHDLSVLKTIESLIAAYKPAIAAEVFPTLTREERTAMYDFLSGFGYRVYDVQHFDTTKPLNKILLTRPEDMAAPGTASNVLAII</sequence>
<dbReference type="EMBL" id="FNNO01000002">
    <property type="protein sequence ID" value="SDW36599.1"/>
    <property type="molecule type" value="Genomic_DNA"/>
</dbReference>
<dbReference type="GO" id="GO:0008168">
    <property type="term" value="F:methyltransferase activity"/>
    <property type="evidence" value="ECO:0007669"/>
    <property type="project" value="UniProtKB-KW"/>
</dbReference>
<reference evidence="2 3" key="1">
    <citation type="submission" date="2016-10" db="EMBL/GenBank/DDBJ databases">
        <authorList>
            <person name="Varghese N."/>
            <person name="Submissions S."/>
        </authorList>
    </citation>
    <scope>NUCLEOTIDE SEQUENCE [LARGE SCALE GENOMIC DNA]</scope>
    <source>
        <strain evidence="2 3">DSM 25353</strain>
    </source>
</reference>
<dbReference type="Pfam" id="PF05050">
    <property type="entry name" value="Methyltransf_21"/>
    <property type="match status" value="1"/>
</dbReference>
<dbReference type="SUPFAM" id="SSF53335">
    <property type="entry name" value="S-adenosyl-L-methionine-dependent methyltransferases"/>
    <property type="match status" value="1"/>
</dbReference>
<organism evidence="2 3">
    <name type="scientific">Hydrobacter penzbergensis</name>
    <dbReference type="NCBI Taxonomy" id="1235997"/>
    <lineage>
        <taxon>Bacteria</taxon>
        <taxon>Pseudomonadati</taxon>
        <taxon>Bacteroidota</taxon>
        <taxon>Chitinophagia</taxon>
        <taxon>Chitinophagales</taxon>
        <taxon>Chitinophagaceae</taxon>
        <taxon>Hydrobacter</taxon>
    </lineage>
</organism>
<dbReference type="InterPro" id="IPR006342">
    <property type="entry name" value="FkbM_mtfrase"/>
</dbReference>
<dbReference type="InterPro" id="IPR029063">
    <property type="entry name" value="SAM-dependent_MTases_sf"/>
</dbReference>
<evidence type="ECO:0000259" key="1">
    <source>
        <dbReference type="Pfam" id="PF05050"/>
    </source>
</evidence>
<keyword evidence="3" id="KW-1185">Reference proteome</keyword>
<dbReference type="PANTHER" id="PTHR34203:SF15">
    <property type="entry name" value="SLL1173 PROTEIN"/>
    <property type="match status" value="1"/>
</dbReference>